<dbReference type="NCBIfam" id="TIGR03990">
    <property type="entry name" value="Arch_GlmM"/>
    <property type="match status" value="1"/>
</dbReference>
<keyword evidence="3" id="KW-0597">Phosphoprotein</keyword>
<dbReference type="InterPro" id="IPR024086">
    <property type="entry name" value="GlmM_arc-type"/>
</dbReference>
<gene>
    <name evidence="12" type="ordered locus">Sinac_5394</name>
</gene>
<evidence type="ECO:0000256" key="1">
    <source>
        <dbReference type="ARBA" id="ARBA00001946"/>
    </source>
</evidence>
<dbReference type="OrthoDB" id="9806956at2"/>
<feature type="domain" description="Alpha-D-phosphohexomutase alpha/beta/alpha" evidence="9">
    <location>
        <begin position="9"/>
        <end position="131"/>
    </location>
</feature>
<protein>
    <submittedName>
        <fullName evidence="12">Phosphoglucosamine mutase</fullName>
    </submittedName>
</protein>
<dbReference type="PROSITE" id="PS00710">
    <property type="entry name" value="PGM_PMM"/>
    <property type="match status" value="1"/>
</dbReference>
<dbReference type="GO" id="GO:0005829">
    <property type="term" value="C:cytosol"/>
    <property type="evidence" value="ECO:0007669"/>
    <property type="project" value="TreeGrafter"/>
</dbReference>
<keyword evidence="5 7" id="KW-0460">Magnesium</keyword>
<evidence type="ECO:0000313" key="13">
    <source>
        <dbReference type="Proteomes" id="UP000010798"/>
    </source>
</evidence>
<comment type="cofactor">
    <cofactor evidence="1">
        <name>Mg(2+)</name>
        <dbReference type="ChEBI" id="CHEBI:18420"/>
    </cofactor>
</comment>
<dbReference type="EMBL" id="CP003364">
    <property type="protein sequence ID" value="AGA29542.1"/>
    <property type="molecule type" value="Genomic_DNA"/>
</dbReference>
<proteinExistence type="inferred from homology"/>
<name>L0DJV7_SINAD</name>
<dbReference type="InterPro" id="IPR005845">
    <property type="entry name" value="A-D-PHexomutase_a/b/a-II"/>
</dbReference>
<dbReference type="Gene3D" id="3.30.310.50">
    <property type="entry name" value="Alpha-D-phosphohexomutase, C-terminal domain"/>
    <property type="match status" value="1"/>
</dbReference>
<dbReference type="Pfam" id="PF00408">
    <property type="entry name" value="PGM_PMM_IV"/>
    <property type="match status" value="1"/>
</dbReference>
<dbReference type="InterPro" id="IPR005846">
    <property type="entry name" value="A-D-PHexomutase_a/b/a-III"/>
</dbReference>
<dbReference type="SUPFAM" id="SSF53738">
    <property type="entry name" value="Phosphoglucomutase, first 3 domains"/>
    <property type="match status" value="3"/>
</dbReference>
<dbReference type="GO" id="GO:0006048">
    <property type="term" value="P:UDP-N-acetylglucosamine biosynthetic process"/>
    <property type="evidence" value="ECO:0007669"/>
    <property type="project" value="TreeGrafter"/>
</dbReference>
<evidence type="ECO:0000256" key="6">
    <source>
        <dbReference type="ARBA" id="ARBA00023235"/>
    </source>
</evidence>
<evidence type="ECO:0000256" key="4">
    <source>
        <dbReference type="ARBA" id="ARBA00022723"/>
    </source>
</evidence>
<evidence type="ECO:0000256" key="2">
    <source>
        <dbReference type="ARBA" id="ARBA00010231"/>
    </source>
</evidence>
<dbReference type="Gene3D" id="3.40.120.10">
    <property type="entry name" value="Alpha-D-Glucose-1,6-Bisphosphate, subunit A, domain 3"/>
    <property type="match status" value="3"/>
</dbReference>
<dbReference type="GO" id="GO:0005975">
    <property type="term" value="P:carbohydrate metabolic process"/>
    <property type="evidence" value="ECO:0007669"/>
    <property type="project" value="InterPro"/>
</dbReference>
<evidence type="ECO:0000256" key="3">
    <source>
        <dbReference type="ARBA" id="ARBA00022553"/>
    </source>
</evidence>
<dbReference type="KEGG" id="saci:Sinac_5394"/>
<organism evidence="12 13">
    <name type="scientific">Singulisphaera acidiphila (strain ATCC BAA-1392 / DSM 18658 / VKM B-2454 / MOB10)</name>
    <dbReference type="NCBI Taxonomy" id="886293"/>
    <lineage>
        <taxon>Bacteria</taxon>
        <taxon>Pseudomonadati</taxon>
        <taxon>Planctomycetota</taxon>
        <taxon>Planctomycetia</taxon>
        <taxon>Isosphaerales</taxon>
        <taxon>Isosphaeraceae</taxon>
        <taxon>Singulisphaera</taxon>
    </lineage>
</organism>
<dbReference type="GO" id="GO:0009252">
    <property type="term" value="P:peptidoglycan biosynthetic process"/>
    <property type="evidence" value="ECO:0007669"/>
    <property type="project" value="TreeGrafter"/>
</dbReference>
<dbReference type="SUPFAM" id="SSF55957">
    <property type="entry name" value="Phosphoglucomutase, C-terminal domain"/>
    <property type="match status" value="1"/>
</dbReference>
<feature type="domain" description="Alpha-D-phosphohexomutase C-terminal" evidence="8">
    <location>
        <begin position="392"/>
        <end position="445"/>
    </location>
</feature>
<dbReference type="Pfam" id="PF02880">
    <property type="entry name" value="PGM_PMM_III"/>
    <property type="match status" value="1"/>
</dbReference>
<evidence type="ECO:0000259" key="11">
    <source>
        <dbReference type="Pfam" id="PF02880"/>
    </source>
</evidence>
<keyword evidence="6" id="KW-0413">Isomerase</keyword>
<feature type="domain" description="Alpha-D-phosphohexomutase alpha/beta/alpha" evidence="11">
    <location>
        <begin position="263"/>
        <end position="365"/>
    </location>
</feature>
<evidence type="ECO:0000259" key="10">
    <source>
        <dbReference type="Pfam" id="PF02879"/>
    </source>
</evidence>
<dbReference type="Pfam" id="PF02879">
    <property type="entry name" value="PGM_PMM_II"/>
    <property type="match status" value="1"/>
</dbReference>
<dbReference type="eggNOG" id="COG1109">
    <property type="taxonomic scope" value="Bacteria"/>
</dbReference>
<dbReference type="RefSeq" id="WP_015248645.1">
    <property type="nucleotide sequence ID" value="NC_019892.1"/>
</dbReference>
<keyword evidence="13" id="KW-1185">Reference proteome</keyword>
<sequence length="455" mass="47917">MGGTRIASVSGLRGVVGDGLDPTVVVEFAAAYASGCASGPIVVGHDGRVSAQVFTSAVLAAVTATGRDALLVGPTATPTIGRLVRDQAAAGGIQISASHNPSKYNGLKFFQPEGMVLSAAQGRDVLDRLHRRAFGWASWDALGRVRSLDDPDQSHLKHVLNIVDVDAIRRRKFTVVLDACHGAGGRLGAVLLRSLGCKAVVLGALPDGRYDHPPEPTEANLHAFSAIVPATGAVVGFAQDPDADRLALVDETGRYIGEELTLALAVSRRLAQVRGPLVLNLSTSRVSEDLAVRLGCPVHRTPVGEIHVVERMRAEGAVLGGEGNGGVIDPRVGFVRDSFVAMALVLDLLAETGEPLSQLVEALPKYAMVKDQYPLAQDGSPDGIAALWDKITAAHPEAKADRRDGLRLDWSDRWVHVRSSNTEPIVRVIAESVDSATSRALADQIGRWVTSGGAA</sequence>
<dbReference type="GO" id="GO:0004615">
    <property type="term" value="F:phosphomannomutase activity"/>
    <property type="evidence" value="ECO:0007669"/>
    <property type="project" value="TreeGrafter"/>
</dbReference>
<evidence type="ECO:0000256" key="7">
    <source>
        <dbReference type="RuleBase" id="RU004326"/>
    </source>
</evidence>
<dbReference type="Pfam" id="PF02878">
    <property type="entry name" value="PGM_PMM_I"/>
    <property type="match status" value="1"/>
</dbReference>
<evidence type="ECO:0000313" key="12">
    <source>
        <dbReference type="EMBL" id="AGA29542.1"/>
    </source>
</evidence>
<dbReference type="InterPro" id="IPR005841">
    <property type="entry name" value="Alpha-D-phosphohexomutase_SF"/>
</dbReference>
<dbReference type="STRING" id="886293.Sinac_5394"/>
<dbReference type="PRINTS" id="PR00509">
    <property type="entry name" value="PGMPMM"/>
</dbReference>
<accession>L0DJV7</accession>
<evidence type="ECO:0000256" key="5">
    <source>
        <dbReference type="ARBA" id="ARBA00022842"/>
    </source>
</evidence>
<dbReference type="InterPro" id="IPR016055">
    <property type="entry name" value="A-D-PHexomutase_a/b/a-I/II/III"/>
</dbReference>
<dbReference type="AlphaFoldDB" id="L0DJV7"/>
<dbReference type="InterPro" id="IPR050060">
    <property type="entry name" value="Phosphoglucosamine_mutase"/>
</dbReference>
<dbReference type="GO" id="GO:0000287">
    <property type="term" value="F:magnesium ion binding"/>
    <property type="evidence" value="ECO:0007669"/>
    <property type="project" value="InterPro"/>
</dbReference>
<dbReference type="InterPro" id="IPR005843">
    <property type="entry name" value="A-D-PHexomutase_C"/>
</dbReference>
<dbReference type="GO" id="GO:0008966">
    <property type="term" value="F:phosphoglucosamine mutase activity"/>
    <property type="evidence" value="ECO:0007669"/>
    <property type="project" value="InterPro"/>
</dbReference>
<dbReference type="InterPro" id="IPR005844">
    <property type="entry name" value="A-D-PHexomutase_a/b/a-I"/>
</dbReference>
<dbReference type="PANTHER" id="PTHR42946:SF1">
    <property type="entry name" value="PHOSPHOGLUCOMUTASE (ALPHA-D-GLUCOSE-1,6-BISPHOSPHATE-DEPENDENT)"/>
    <property type="match status" value="1"/>
</dbReference>
<dbReference type="InterPro" id="IPR016066">
    <property type="entry name" value="A-D-PHexomutase_CS"/>
</dbReference>
<evidence type="ECO:0000259" key="9">
    <source>
        <dbReference type="Pfam" id="PF02878"/>
    </source>
</evidence>
<evidence type="ECO:0000259" key="8">
    <source>
        <dbReference type="Pfam" id="PF00408"/>
    </source>
</evidence>
<dbReference type="PANTHER" id="PTHR42946">
    <property type="entry name" value="PHOSPHOHEXOSE MUTASE"/>
    <property type="match status" value="1"/>
</dbReference>
<dbReference type="Proteomes" id="UP000010798">
    <property type="component" value="Chromosome"/>
</dbReference>
<comment type="similarity">
    <text evidence="2 7">Belongs to the phosphohexose mutase family.</text>
</comment>
<dbReference type="InterPro" id="IPR036900">
    <property type="entry name" value="A-D-PHexomutase_C_sf"/>
</dbReference>
<reference evidence="12 13" key="1">
    <citation type="submission" date="2012-02" db="EMBL/GenBank/DDBJ databases">
        <title>Complete sequence of chromosome of Singulisphaera acidiphila DSM 18658.</title>
        <authorList>
            <consortium name="US DOE Joint Genome Institute (JGI-PGF)"/>
            <person name="Lucas S."/>
            <person name="Copeland A."/>
            <person name="Lapidus A."/>
            <person name="Glavina del Rio T."/>
            <person name="Dalin E."/>
            <person name="Tice H."/>
            <person name="Bruce D."/>
            <person name="Goodwin L."/>
            <person name="Pitluck S."/>
            <person name="Peters L."/>
            <person name="Ovchinnikova G."/>
            <person name="Chertkov O."/>
            <person name="Kyrpides N."/>
            <person name="Mavromatis K."/>
            <person name="Ivanova N."/>
            <person name="Brettin T."/>
            <person name="Detter J.C."/>
            <person name="Han C."/>
            <person name="Larimer F."/>
            <person name="Land M."/>
            <person name="Hauser L."/>
            <person name="Markowitz V."/>
            <person name="Cheng J.-F."/>
            <person name="Hugenholtz P."/>
            <person name="Woyke T."/>
            <person name="Wu D."/>
            <person name="Tindall B."/>
            <person name="Pomrenke H."/>
            <person name="Brambilla E."/>
            <person name="Klenk H.-P."/>
            <person name="Eisen J.A."/>
        </authorList>
    </citation>
    <scope>NUCLEOTIDE SEQUENCE [LARGE SCALE GENOMIC DNA]</scope>
    <source>
        <strain evidence="13">ATCC BAA-1392 / DSM 18658 / VKM B-2454 / MOB10</strain>
    </source>
</reference>
<feature type="domain" description="Alpha-D-phosphohexomutase alpha/beta/alpha" evidence="10">
    <location>
        <begin position="154"/>
        <end position="253"/>
    </location>
</feature>
<dbReference type="HOGENOM" id="CLU_016950_7_1_0"/>
<keyword evidence="4 7" id="KW-0479">Metal-binding</keyword>